<dbReference type="KEGG" id="tje:TJEJU_0321"/>
<evidence type="ECO:0000259" key="5">
    <source>
        <dbReference type="SMART" id="SM00892"/>
    </source>
</evidence>
<dbReference type="EMBL" id="LT899436">
    <property type="protein sequence ID" value="SNR14120.1"/>
    <property type="molecule type" value="Genomic_DNA"/>
</dbReference>
<evidence type="ECO:0000313" key="6">
    <source>
        <dbReference type="EMBL" id="SNR14120.1"/>
    </source>
</evidence>
<organism evidence="6 7">
    <name type="scientific">Tenacibaculum jejuense</name>
    <dbReference type="NCBI Taxonomy" id="584609"/>
    <lineage>
        <taxon>Bacteria</taxon>
        <taxon>Pseudomonadati</taxon>
        <taxon>Bacteroidota</taxon>
        <taxon>Flavobacteriia</taxon>
        <taxon>Flavobacteriales</taxon>
        <taxon>Flavobacteriaceae</taxon>
        <taxon>Tenacibaculum</taxon>
    </lineage>
</organism>
<evidence type="ECO:0000256" key="3">
    <source>
        <dbReference type="SAM" id="MobiDB-lite"/>
    </source>
</evidence>
<dbReference type="Proteomes" id="UP000215214">
    <property type="component" value="Chromosome TJEJU"/>
</dbReference>
<protein>
    <submittedName>
        <fullName evidence="6">DNA/RNA non-specific endonuclease</fullName>
    </submittedName>
</protein>
<dbReference type="SMART" id="SM00892">
    <property type="entry name" value="Endonuclease_NS"/>
    <property type="match status" value="1"/>
</dbReference>
<gene>
    <name evidence="6" type="ORF">TJEJU_0321</name>
</gene>
<feature type="binding site" evidence="2">
    <location>
        <position position="347"/>
    </location>
    <ligand>
        <name>Mg(2+)</name>
        <dbReference type="ChEBI" id="CHEBI:18420"/>
        <note>catalytic</note>
    </ligand>
</feature>
<dbReference type="InterPro" id="IPR044925">
    <property type="entry name" value="His-Me_finger_sf"/>
</dbReference>
<dbReference type="InterPro" id="IPR001604">
    <property type="entry name" value="Endo_G_ENPP1-like_dom"/>
</dbReference>
<keyword evidence="6" id="KW-0540">Nuclease</keyword>
<dbReference type="GO" id="GO:0046872">
    <property type="term" value="F:metal ion binding"/>
    <property type="evidence" value="ECO:0007669"/>
    <property type="project" value="UniProtKB-KW"/>
</dbReference>
<keyword evidence="6" id="KW-0255">Endonuclease</keyword>
<dbReference type="SUPFAM" id="SSF54060">
    <property type="entry name" value="His-Me finger endonucleases"/>
    <property type="match status" value="1"/>
</dbReference>
<keyword evidence="2" id="KW-0479">Metal-binding</keyword>
<dbReference type="PROSITE" id="PS51257">
    <property type="entry name" value="PROKAR_LIPOPROTEIN"/>
    <property type="match status" value="1"/>
</dbReference>
<dbReference type="Gene3D" id="3.40.570.10">
    <property type="entry name" value="Extracellular Endonuclease, subunit A"/>
    <property type="match status" value="1"/>
</dbReference>
<dbReference type="InterPro" id="IPR040255">
    <property type="entry name" value="Non-specific_endonuclease"/>
</dbReference>
<keyword evidence="7" id="KW-1185">Reference proteome</keyword>
<dbReference type="Pfam" id="PF01223">
    <property type="entry name" value="Endonuclease_NS"/>
    <property type="match status" value="1"/>
</dbReference>
<feature type="domain" description="ENPP1-3/EXOG-like endonuclease/phosphodiesterase" evidence="4">
    <location>
        <begin position="254"/>
        <end position="463"/>
    </location>
</feature>
<reference evidence="6 7" key="1">
    <citation type="submission" date="2017-07" db="EMBL/GenBank/DDBJ databases">
        <authorList>
            <person name="Sun Z.S."/>
            <person name="Albrecht U."/>
            <person name="Echele G."/>
            <person name="Lee C.C."/>
        </authorList>
    </citation>
    <scope>NUCLEOTIDE SEQUENCE [LARGE SCALE GENOMIC DNA]</scope>
    <source>
        <strain evidence="7">type strain: KCTC 22618</strain>
    </source>
</reference>
<dbReference type="AlphaFoldDB" id="A0A238U6W2"/>
<evidence type="ECO:0000256" key="2">
    <source>
        <dbReference type="PIRSR" id="PIRSR640255-2"/>
    </source>
</evidence>
<dbReference type="PANTHER" id="PTHR13966">
    <property type="entry name" value="ENDONUCLEASE RELATED"/>
    <property type="match status" value="1"/>
</dbReference>
<dbReference type="GO" id="GO:0016787">
    <property type="term" value="F:hydrolase activity"/>
    <property type="evidence" value="ECO:0007669"/>
    <property type="project" value="InterPro"/>
</dbReference>
<evidence type="ECO:0000256" key="1">
    <source>
        <dbReference type="PIRSR" id="PIRSR640255-1"/>
    </source>
</evidence>
<feature type="compositionally biased region" description="Polar residues" evidence="3">
    <location>
        <begin position="230"/>
        <end position="241"/>
    </location>
</feature>
<dbReference type="GO" id="GO:0003676">
    <property type="term" value="F:nucleic acid binding"/>
    <property type="evidence" value="ECO:0007669"/>
    <property type="project" value="InterPro"/>
</dbReference>
<dbReference type="RefSeq" id="WP_095068986.1">
    <property type="nucleotide sequence ID" value="NZ_LT899436.1"/>
</dbReference>
<sequence>MKLFSPFKNLIYLLSLSLLLSCNDDEIIIQENENTISEPLKISGSIMVNTKFYDNQGPHEHNYTSRRVTGFTEGFESKSKFFYNTTTIDLNQSGNWSFSDGKIGTSSRDRKFGTRAARLRETGYILMAFNMENGVKTIRIRHAKYGNDNNSSWQLVASYDNGDSWITVGETVNTTSTTLNTVSFEVNEDRSVRYGVSKISGSSNRINIDNFEIVTDANGGGNNGNDNAGRDSNLTFGNPSNANTTDPNNYFLFKPEFTLSYNNENGTPNWVSWHLNADWLGSRGRCNCFQQDNSLPSNFKRIGDNEYRSSGFHRGHICPSADRTVTGQENANTFFMTNMAPQAPRNNTRPWVGLERHLRSLVNNGNEIHIIAGIIGTGGSGSRGYRENLSNGRINVPGSFWKVALILPNGTDDINRVTTNTQIIAVNIPNNQNVSSNWRQYLTSVDTIENLTGYDFFENIPDTIENIIESNISSRSSI</sequence>
<evidence type="ECO:0000259" key="4">
    <source>
        <dbReference type="SMART" id="SM00477"/>
    </source>
</evidence>
<dbReference type="InterPro" id="IPR020821">
    <property type="entry name" value="ENPP1-3/EXOG-like_nuc-like"/>
</dbReference>
<feature type="region of interest" description="Disordered" evidence="3">
    <location>
        <begin position="219"/>
        <end position="241"/>
    </location>
</feature>
<proteinExistence type="predicted"/>
<dbReference type="OrthoDB" id="9811262at2"/>
<keyword evidence="6" id="KW-0378">Hydrolase</keyword>
<dbReference type="GO" id="GO:0004519">
    <property type="term" value="F:endonuclease activity"/>
    <property type="evidence" value="ECO:0007669"/>
    <property type="project" value="UniProtKB-KW"/>
</dbReference>
<feature type="active site" description="Proton acceptor" evidence="1">
    <location>
        <position position="316"/>
    </location>
</feature>
<dbReference type="PANTHER" id="PTHR13966:SF5">
    <property type="entry name" value="ENDONUCLEASE G, MITOCHONDRIAL"/>
    <property type="match status" value="1"/>
</dbReference>
<dbReference type="InterPro" id="IPR044929">
    <property type="entry name" value="DNA/RNA_non-sp_Endonuclease_sf"/>
</dbReference>
<name>A0A238U6W2_9FLAO</name>
<dbReference type="SMART" id="SM00477">
    <property type="entry name" value="NUC"/>
    <property type="match status" value="1"/>
</dbReference>
<feature type="domain" description="DNA/RNA non-specific endonuclease/pyrophosphatase/phosphodiesterase" evidence="5">
    <location>
        <begin position="253"/>
        <end position="463"/>
    </location>
</feature>
<evidence type="ECO:0000313" key="7">
    <source>
        <dbReference type="Proteomes" id="UP000215214"/>
    </source>
</evidence>
<accession>A0A238U6W2</accession>